<evidence type="ECO:0000256" key="4">
    <source>
        <dbReference type="SAM" id="Phobius"/>
    </source>
</evidence>
<dbReference type="EMBL" id="JALLPJ020001289">
    <property type="protein sequence ID" value="KAL3771323.1"/>
    <property type="molecule type" value="Genomic_DNA"/>
</dbReference>
<dbReference type="AlphaFoldDB" id="A0ABD3N7K0"/>
<organism evidence="5 6">
    <name type="scientific">Cyclotella atomus</name>
    <dbReference type="NCBI Taxonomy" id="382360"/>
    <lineage>
        <taxon>Eukaryota</taxon>
        <taxon>Sar</taxon>
        <taxon>Stramenopiles</taxon>
        <taxon>Ochrophyta</taxon>
        <taxon>Bacillariophyta</taxon>
        <taxon>Coscinodiscophyceae</taxon>
        <taxon>Thalassiosirophycidae</taxon>
        <taxon>Stephanodiscales</taxon>
        <taxon>Stephanodiscaceae</taxon>
        <taxon>Cyclotella</taxon>
    </lineage>
</organism>
<dbReference type="InterPro" id="IPR052346">
    <property type="entry name" value="O-mannosyl-transferase_TMTC"/>
</dbReference>
<feature type="region of interest" description="Disordered" evidence="3">
    <location>
        <begin position="693"/>
        <end position="713"/>
    </location>
</feature>
<evidence type="ECO:0000256" key="2">
    <source>
        <dbReference type="ARBA" id="ARBA00022803"/>
    </source>
</evidence>
<accession>A0ABD3N7K0</accession>
<evidence type="ECO:0000313" key="5">
    <source>
        <dbReference type="EMBL" id="KAL3771323.1"/>
    </source>
</evidence>
<dbReference type="SUPFAM" id="SSF48452">
    <property type="entry name" value="TPR-like"/>
    <property type="match status" value="1"/>
</dbReference>
<dbReference type="PANTHER" id="PTHR44227">
    <property type="match status" value="1"/>
</dbReference>
<sequence>MKQPNRQFIIQASITLLSLSIYLHPLTLSPTPSSKRWSLISSPHPQLDELHIVDASNLDVNPSSSSSSSSWIDAWHNDYWGRPLDSDSSHKSWRPVSVWSFRFVKGQQSDWCRWFLGNVGRNVGQAVESVVSVIRTILGYDGASDSTIGGENQTTILASELFTHRLVNVLLHSCLVQLLGVVSLLLFPNQYLTSCMAQVLFAFHPTHVEAVANAANRPHILGLLFNLAVVDPKFPLVGVAICHAAALLSAETALFHLPAVMLTMCAVRYRDLMTNGRCGSSYLQKSLDDNDKQQLSDESNQNDSKYNESSILIQTVISLIPRLAILTFTTAMYLTYRLFNSSLSIPTGLIRPAENPFYNKLSHWSFTRRMINYSYITSLHVMKSLGVEIVGMSHEYGYDCVPEIRVGSVEGVPVLDLRLTLPLVLAAVALGLGVWCWYGGFPMTNEKTDTRQQSQDRTLRMLLLLVFFAWMATLFPIMGILKVGTFIADRIVVASTVGTCIFGGRLLAIWVAGWDENNNLTSRTIRVTKSAFILLFCAKYLAAKTHQRTAEWMDSFTLLESSLRSCPRSIKSNLEMSKLYSGLVPHMTDFKKALNHIETAHKIDPTYCDVHQQYGHVYFQQGRYIEFEEATVQSLMCPFTMGQAMANWKKYWNAVLTPRNGVTDAEARKRYDGYMKRIEESIAREAEKAAEEDYERRLIGGGGGGGDYLDDEL</sequence>
<protein>
    <submittedName>
        <fullName evidence="5">Uncharacterized protein</fullName>
    </submittedName>
</protein>
<reference evidence="5 6" key="1">
    <citation type="submission" date="2024-10" db="EMBL/GenBank/DDBJ databases">
        <title>Updated reference genomes for cyclostephanoid diatoms.</title>
        <authorList>
            <person name="Roberts W.R."/>
            <person name="Alverson A.J."/>
        </authorList>
    </citation>
    <scope>NUCLEOTIDE SEQUENCE [LARGE SCALE GENOMIC DNA]</scope>
    <source>
        <strain evidence="5 6">AJA010-31</strain>
    </source>
</reference>
<feature type="transmembrane region" description="Helical" evidence="4">
    <location>
        <begin position="491"/>
        <end position="513"/>
    </location>
</feature>
<evidence type="ECO:0000256" key="1">
    <source>
        <dbReference type="ARBA" id="ARBA00022737"/>
    </source>
</evidence>
<evidence type="ECO:0000256" key="3">
    <source>
        <dbReference type="SAM" id="MobiDB-lite"/>
    </source>
</evidence>
<dbReference type="Proteomes" id="UP001530400">
    <property type="component" value="Unassembled WGS sequence"/>
</dbReference>
<evidence type="ECO:0000313" key="6">
    <source>
        <dbReference type="Proteomes" id="UP001530400"/>
    </source>
</evidence>
<comment type="caution">
    <text evidence="5">The sequence shown here is derived from an EMBL/GenBank/DDBJ whole genome shotgun (WGS) entry which is preliminary data.</text>
</comment>
<keyword evidence="2" id="KW-0802">TPR repeat</keyword>
<dbReference type="PANTHER" id="PTHR44227:SF3">
    <property type="entry name" value="PROTEIN O-MANNOSYL-TRANSFERASE TMTC4"/>
    <property type="match status" value="1"/>
</dbReference>
<feature type="transmembrane region" description="Helical" evidence="4">
    <location>
        <begin position="419"/>
        <end position="438"/>
    </location>
</feature>
<keyword evidence="4" id="KW-0472">Membrane</keyword>
<name>A0ABD3N7K0_9STRA</name>
<dbReference type="InterPro" id="IPR011990">
    <property type="entry name" value="TPR-like_helical_dom_sf"/>
</dbReference>
<feature type="transmembrane region" description="Helical" evidence="4">
    <location>
        <begin position="459"/>
        <end position="479"/>
    </location>
</feature>
<keyword evidence="4" id="KW-0812">Transmembrane</keyword>
<keyword evidence="6" id="KW-1185">Reference proteome</keyword>
<keyword evidence="1" id="KW-0677">Repeat</keyword>
<dbReference type="Gene3D" id="1.25.40.10">
    <property type="entry name" value="Tetratricopeptide repeat domain"/>
    <property type="match status" value="1"/>
</dbReference>
<proteinExistence type="predicted"/>
<keyword evidence="4" id="KW-1133">Transmembrane helix</keyword>
<gene>
    <name evidence="5" type="ORF">ACHAWO_005389</name>
</gene>